<feature type="domain" description="Lipoyl-binding" evidence="6">
    <location>
        <begin position="60"/>
        <end position="142"/>
    </location>
</feature>
<dbReference type="GO" id="GO:0005739">
    <property type="term" value="C:mitochondrion"/>
    <property type="evidence" value="ECO:0007669"/>
    <property type="project" value="UniProtKB-SubCell"/>
</dbReference>
<dbReference type="Gene3D" id="2.40.50.100">
    <property type="match status" value="1"/>
</dbReference>
<feature type="modified residue" description="N6-lipoyllysine" evidence="4">
    <location>
        <position position="101"/>
    </location>
</feature>
<dbReference type="GO" id="GO:0019464">
    <property type="term" value="P:glycine decarboxylation via glycine cleavage system"/>
    <property type="evidence" value="ECO:0007669"/>
    <property type="project" value="UniProtKB-UniRule"/>
</dbReference>
<comment type="subunit">
    <text evidence="5">The glycine cleavage system is composed of four proteins: P, T, L and H.</text>
</comment>
<keyword evidence="8" id="KW-1185">Reference proteome</keyword>
<dbReference type="SUPFAM" id="SSF51230">
    <property type="entry name" value="Single hybrid motif"/>
    <property type="match status" value="1"/>
</dbReference>
<dbReference type="Pfam" id="PF01597">
    <property type="entry name" value="GCV_H"/>
    <property type="match status" value="1"/>
</dbReference>
<sequence length="167" mass="18740">MVISRVVVRAARLVNKSPIFNQITTNSSLQTVRLISTSRCNLAERFYTDKHEWVQVEGKIGVIGISQYAQEALGDVVYAQLPDVDTQLKQKDECGALESVKAASELFSPVSGRVIEKNTEVEDSPSLINTSCYEKGWLFKVELTNKKEISALMNEAQYTEFLKSDHH</sequence>
<evidence type="ECO:0000256" key="5">
    <source>
        <dbReference type="RuleBase" id="RU364055"/>
    </source>
</evidence>
<dbReference type="InterPro" id="IPR002930">
    <property type="entry name" value="GCV_H"/>
</dbReference>
<dbReference type="PANTHER" id="PTHR11715">
    <property type="entry name" value="GLYCINE CLEAVAGE SYSTEM H PROTEIN"/>
    <property type="match status" value="1"/>
</dbReference>
<dbReference type="GO" id="GO:0005960">
    <property type="term" value="C:glycine cleavage complex"/>
    <property type="evidence" value="ECO:0007669"/>
    <property type="project" value="UniProtKB-UniRule"/>
</dbReference>
<dbReference type="InterPro" id="IPR033753">
    <property type="entry name" value="GCV_H/Fam206"/>
</dbReference>
<comment type="subcellular location">
    <subcellularLocation>
        <location evidence="5">Mitochondrion</location>
    </subcellularLocation>
</comment>
<dbReference type="OrthoDB" id="10264154at2759"/>
<comment type="function">
    <text evidence="5">The H protein shuttles the methylamine group of glycine from the P protein to the T protein.</text>
</comment>
<evidence type="ECO:0000313" key="7">
    <source>
        <dbReference type="EMBL" id="KAF2906078.1"/>
    </source>
</evidence>
<dbReference type="InterPro" id="IPR011053">
    <property type="entry name" value="Single_hybrid_motif"/>
</dbReference>
<evidence type="ECO:0000259" key="6">
    <source>
        <dbReference type="PROSITE" id="PS50968"/>
    </source>
</evidence>
<dbReference type="InterPro" id="IPR000089">
    <property type="entry name" value="Biotin_lipoyl"/>
</dbReference>
<dbReference type="CDD" id="cd06848">
    <property type="entry name" value="GCS_H"/>
    <property type="match status" value="1"/>
</dbReference>
<evidence type="ECO:0000256" key="1">
    <source>
        <dbReference type="ARBA" id="ARBA00009249"/>
    </source>
</evidence>
<evidence type="ECO:0000256" key="3">
    <source>
        <dbReference type="ARBA" id="ARBA00022946"/>
    </source>
</evidence>
<comment type="caution">
    <text evidence="7">The sequence shown here is derived from an EMBL/GenBank/DDBJ whole genome shotgun (WGS) entry which is preliminary data.</text>
</comment>
<evidence type="ECO:0000256" key="2">
    <source>
        <dbReference type="ARBA" id="ARBA00022823"/>
    </source>
</evidence>
<keyword evidence="5" id="KW-0496">Mitochondrion</keyword>
<dbReference type="HAMAP" id="MF_00272">
    <property type="entry name" value="GcvH"/>
    <property type="match status" value="1"/>
</dbReference>
<dbReference type="NCBIfam" id="NF002270">
    <property type="entry name" value="PRK01202.1"/>
    <property type="match status" value="1"/>
</dbReference>
<protein>
    <recommendedName>
        <fullName evidence="5">Glycine cleavage system H protein</fullName>
    </recommendedName>
</protein>
<comment type="cofactor">
    <cofactor evidence="5">
        <name>(R)-lipoate</name>
        <dbReference type="ChEBI" id="CHEBI:83088"/>
    </cofactor>
    <text evidence="5">Binds 1 lipoyl cofactor covalently.</text>
</comment>
<proteinExistence type="inferred from homology"/>
<dbReference type="PROSITE" id="PS00189">
    <property type="entry name" value="LIPOYL"/>
    <property type="match status" value="1"/>
</dbReference>
<dbReference type="EMBL" id="VTPC01000026">
    <property type="protein sequence ID" value="KAF2906078.1"/>
    <property type="molecule type" value="Genomic_DNA"/>
</dbReference>
<dbReference type="InterPro" id="IPR003016">
    <property type="entry name" value="2-oxoA_DH_lipoyl-BS"/>
</dbReference>
<name>A0A8K0DMZ2_IGNLU</name>
<reference evidence="7" key="1">
    <citation type="submission" date="2019-08" db="EMBL/GenBank/DDBJ databases">
        <title>The genome of the North American firefly Photinus pyralis.</title>
        <authorList>
            <consortium name="Photinus pyralis genome working group"/>
            <person name="Fallon T.R."/>
            <person name="Sander Lower S.E."/>
            <person name="Weng J.-K."/>
        </authorList>
    </citation>
    <scope>NUCLEOTIDE SEQUENCE</scope>
    <source>
        <strain evidence="7">TRF0915ILg1</strain>
        <tissue evidence="7">Whole body</tissue>
    </source>
</reference>
<keyword evidence="3 5" id="KW-0809">Transit peptide</keyword>
<evidence type="ECO:0000256" key="4">
    <source>
        <dbReference type="PIRSR" id="PIRSR617453-50"/>
    </source>
</evidence>
<dbReference type="InterPro" id="IPR017453">
    <property type="entry name" value="GCV_H_sub"/>
</dbReference>
<keyword evidence="2 4" id="KW-0450">Lipoyl</keyword>
<dbReference type="Proteomes" id="UP000801492">
    <property type="component" value="Unassembled WGS sequence"/>
</dbReference>
<dbReference type="NCBIfam" id="TIGR00527">
    <property type="entry name" value="gcvH"/>
    <property type="match status" value="1"/>
</dbReference>
<comment type="similarity">
    <text evidence="1 5">Belongs to the GcvH family.</text>
</comment>
<dbReference type="AlphaFoldDB" id="A0A8K0DMZ2"/>
<dbReference type="PROSITE" id="PS50968">
    <property type="entry name" value="BIOTINYL_LIPOYL"/>
    <property type="match status" value="1"/>
</dbReference>
<evidence type="ECO:0000313" key="8">
    <source>
        <dbReference type="Proteomes" id="UP000801492"/>
    </source>
</evidence>
<accession>A0A8K0DMZ2</accession>
<dbReference type="PANTHER" id="PTHR11715:SF3">
    <property type="entry name" value="GLYCINE CLEAVAGE SYSTEM H PROTEIN-RELATED"/>
    <property type="match status" value="1"/>
</dbReference>
<dbReference type="GO" id="GO:0009249">
    <property type="term" value="P:protein lipoylation"/>
    <property type="evidence" value="ECO:0007669"/>
    <property type="project" value="TreeGrafter"/>
</dbReference>
<organism evidence="7 8">
    <name type="scientific">Ignelater luminosus</name>
    <name type="common">Cucubano</name>
    <name type="synonym">Pyrophorus luminosus</name>
    <dbReference type="NCBI Taxonomy" id="2038154"/>
    <lineage>
        <taxon>Eukaryota</taxon>
        <taxon>Metazoa</taxon>
        <taxon>Ecdysozoa</taxon>
        <taxon>Arthropoda</taxon>
        <taxon>Hexapoda</taxon>
        <taxon>Insecta</taxon>
        <taxon>Pterygota</taxon>
        <taxon>Neoptera</taxon>
        <taxon>Endopterygota</taxon>
        <taxon>Coleoptera</taxon>
        <taxon>Polyphaga</taxon>
        <taxon>Elateriformia</taxon>
        <taxon>Elateroidea</taxon>
        <taxon>Elateridae</taxon>
        <taxon>Agrypninae</taxon>
        <taxon>Pyrophorini</taxon>
        <taxon>Ignelater</taxon>
    </lineage>
</organism>
<gene>
    <name evidence="7" type="ORF">ILUMI_00105</name>
</gene>